<dbReference type="EMBL" id="GGMR01010483">
    <property type="protein sequence ID" value="MBY23102.1"/>
    <property type="molecule type" value="Transcribed_RNA"/>
</dbReference>
<organism evidence="1">
    <name type="scientific">Schizaphis graminum</name>
    <name type="common">Green bug aphid</name>
    <dbReference type="NCBI Taxonomy" id="13262"/>
    <lineage>
        <taxon>Eukaryota</taxon>
        <taxon>Metazoa</taxon>
        <taxon>Ecdysozoa</taxon>
        <taxon>Arthropoda</taxon>
        <taxon>Hexapoda</taxon>
        <taxon>Insecta</taxon>
        <taxon>Pterygota</taxon>
        <taxon>Neoptera</taxon>
        <taxon>Paraneoptera</taxon>
        <taxon>Hemiptera</taxon>
        <taxon>Sternorrhyncha</taxon>
        <taxon>Aphidomorpha</taxon>
        <taxon>Aphidoidea</taxon>
        <taxon>Aphididae</taxon>
        <taxon>Aphidini</taxon>
        <taxon>Schizaphis</taxon>
    </lineage>
</organism>
<sequence length="122" mass="13574">MCILCENNRLRPPPMSVRLKVVCPSAFGGIVRQGHAAVAIYASRPLLACVTVAQFAIEDSCVLIFSATERESNNIVTHRLPSTTDMGNDENYYDCYNFIPGPEVNVAAHDYCSKHLNRDRKN</sequence>
<name>A0A2S2P178_SCHGA</name>
<evidence type="ECO:0000313" key="1">
    <source>
        <dbReference type="EMBL" id="MBY23102.1"/>
    </source>
</evidence>
<gene>
    <name evidence="1" type="ORF">g.177455</name>
</gene>
<accession>A0A2S2P178</accession>
<protein>
    <submittedName>
        <fullName evidence="1">Uncharacterized protein</fullName>
    </submittedName>
</protein>
<reference evidence="1" key="1">
    <citation type="submission" date="2018-04" db="EMBL/GenBank/DDBJ databases">
        <title>Transcriptome of Schizaphis graminum biotype I.</title>
        <authorList>
            <person name="Scully E.D."/>
            <person name="Geib S.M."/>
            <person name="Palmer N.A."/>
            <person name="Koch K."/>
            <person name="Bradshaw J."/>
            <person name="Heng-Moss T."/>
            <person name="Sarath G."/>
        </authorList>
    </citation>
    <scope>NUCLEOTIDE SEQUENCE</scope>
</reference>
<proteinExistence type="predicted"/>
<dbReference type="AlphaFoldDB" id="A0A2S2P178"/>